<proteinExistence type="inferred from homology"/>
<reference evidence="6" key="1">
    <citation type="submission" date="2021-01" db="UniProtKB">
        <authorList>
            <consortium name="EnsemblPlants"/>
        </authorList>
    </citation>
    <scope>IDENTIFICATION</scope>
</reference>
<comment type="similarity">
    <text evidence="2 3">Belongs to the small heat shock protein (HSP20) family.</text>
</comment>
<feature type="compositionally biased region" description="Basic and acidic residues" evidence="4">
    <location>
        <begin position="51"/>
        <end position="65"/>
    </location>
</feature>
<dbReference type="PANTHER" id="PTHR46733:SF4">
    <property type="entry name" value="HEAT SHOCK PROTEIN 21, CHLOROPLASTIC"/>
    <property type="match status" value="1"/>
</dbReference>
<feature type="domain" description="SHSP" evidence="5">
    <location>
        <begin position="125"/>
        <end position="237"/>
    </location>
</feature>
<keyword evidence="7" id="KW-1185">Reference proteome</keyword>
<evidence type="ECO:0000256" key="3">
    <source>
        <dbReference type="RuleBase" id="RU003616"/>
    </source>
</evidence>
<dbReference type="PANTHER" id="PTHR46733">
    <property type="entry name" value="26.5 KDA HEAT SHOCK PROTEIN, MITOCHONDRIAL"/>
    <property type="match status" value="1"/>
</dbReference>
<dbReference type="InterPro" id="IPR002068">
    <property type="entry name" value="A-crystallin/Hsp20_dom"/>
</dbReference>
<feature type="region of interest" description="Disordered" evidence="4">
    <location>
        <begin position="47"/>
        <end position="79"/>
    </location>
</feature>
<dbReference type="Pfam" id="PF00011">
    <property type="entry name" value="HSP20"/>
    <property type="match status" value="1"/>
</dbReference>
<sequence>MAATTTSVITCSSSPLLSNKAQFSNTKSVAPSYASFPSKKPFKLPAVRAQAGEDHKQDTSVDVRVHQGSQQNSVERAKPKRMAVEISPFGLLDPFSPVRSMRSMLDAMDRLFETTMAIPAGSGRAAPAAVRAPWDVHEDENEIRMRFDMPGLAKEDVKVAVENDVLIIQGEKKKEEEGKDGQEDAWMAKSYSSFHTRLQLPDNVDKEKIKAELKNGVLFVSIPKTKIEKKVIDVEIQ</sequence>
<dbReference type="PROSITE" id="PS01031">
    <property type="entry name" value="SHSP"/>
    <property type="match status" value="1"/>
</dbReference>
<dbReference type="Gramene" id="Kaladp0011s1277.1.v1.1">
    <property type="protein sequence ID" value="Kaladp0011s1277.1.v1.1"/>
    <property type="gene ID" value="Kaladp0011s1277.v1.1"/>
</dbReference>
<dbReference type="Gene3D" id="2.60.40.790">
    <property type="match status" value="1"/>
</dbReference>
<dbReference type="GO" id="GO:0009408">
    <property type="term" value="P:response to heat"/>
    <property type="evidence" value="ECO:0007669"/>
    <property type="project" value="InterPro"/>
</dbReference>
<dbReference type="InterPro" id="IPR008978">
    <property type="entry name" value="HSP20-like_chaperone"/>
</dbReference>
<dbReference type="SUPFAM" id="SSF49764">
    <property type="entry name" value="HSP20-like chaperones"/>
    <property type="match status" value="1"/>
</dbReference>
<dbReference type="EnsemblPlants" id="Kaladp0011s1277.1.v1.1">
    <property type="protein sequence ID" value="Kaladp0011s1277.1.v1.1"/>
    <property type="gene ID" value="Kaladp0011s1277.v1.1"/>
</dbReference>
<evidence type="ECO:0000256" key="4">
    <source>
        <dbReference type="SAM" id="MobiDB-lite"/>
    </source>
</evidence>
<evidence type="ECO:0000313" key="6">
    <source>
        <dbReference type="EnsemblPlants" id="Kaladp0011s1277.1.v1.1"/>
    </source>
</evidence>
<evidence type="ECO:0000256" key="1">
    <source>
        <dbReference type="ARBA" id="ARBA00023016"/>
    </source>
</evidence>
<keyword evidence="1" id="KW-0346">Stress response</keyword>
<name>A0A7N0SXU4_KALFE</name>
<dbReference type="OMA" id="TMRQMMD"/>
<dbReference type="FunFam" id="2.60.40.790:FF:000059">
    <property type="entry name" value="26.5 kDa heat shock protein, mitochondrial"/>
    <property type="match status" value="1"/>
</dbReference>
<evidence type="ECO:0000259" key="5">
    <source>
        <dbReference type="PROSITE" id="PS01031"/>
    </source>
</evidence>
<organism evidence="6 7">
    <name type="scientific">Kalanchoe fedtschenkoi</name>
    <name type="common">Lavender scallops</name>
    <name type="synonym">South American air plant</name>
    <dbReference type="NCBI Taxonomy" id="63787"/>
    <lineage>
        <taxon>Eukaryota</taxon>
        <taxon>Viridiplantae</taxon>
        <taxon>Streptophyta</taxon>
        <taxon>Embryophyta</taxon>
        <taxon>Tracheophyta</taxon>
        <taxon>Spermatophyta</taxon>
        <taxon>Magnoliopsida</taxon>
        <taxon>eudicotyledons</taxon>
        <taxon>Gunneridae</taxon>
        <taxon>Pentapetalae</taxon>
        <taxon>Saxifragales</taxon>
        <taxon>Crassulaceae</taxon>
        <taxon>Kalanchoe</taxon>
    </lineage>
</organism>
<evidence type="ECO:0000313" key="7">
    <source>
        <dbReference type="Proteomes" id="UP000594263"/>
    </source>
</evidence>
<dbReference type="AlphaFoldDB" id="A0A7N0SXU4"/>
<protein>
    <recommendedName>
        <fullName evidence="5">SHSP domain-containing protein</fullName>
    </recommendedName>
</protein>
<dbReference type="InterPro" id="IPR044587">
    <property type="entry name" value="HSP21-like"/>
</dbReference>
<dbReference type="CDD" id="cd06464">
    <property type="entry name" value="ACD_sHsps-like"/>
    <property type="match status" value="1"/>
</dbReference>
<dbReference type="Proteomes" id="UP000594263">
    <property type="component" value="Unplaced"/>
</dbReference>
<evidence type="ECO:0000256" key="2">
    <source>
        <dbReference type="PROSITE-ProRule" id="PRU00285"/>
    </source>
</evidence>
<accession>A0A7N0SXU4</accession>